<accession>W7YNG7</accession>
<keyword evidence="2" id="KW-1185">Reference proteome</keyword>
<dbReference type="EMBL" id="BAVZ01000001">
    <property type="protein sequence ID" value="GAF06176.1"/>
    <property type="molecule type" value="Genomic_DNA"/>
</dbReference>
<proteinExistence type="predicted"/>
<reference evidence="1 2" key="1">
    <citation type="journal article" date="2014" name="Genome Announc.">
        <title>Draft Genome Sequence of Paenibacillus pini JCM 16418T, Isolated from the Rhizosphere of Pine Tree.</title>
        <authorList>
            <person name="Yuki M."/>
            <person name="Oshima K."/>
            <person name="Suda W."/>
            <person name="Oshida Y."/>
            <person name="Kitamura K."/>
            <person name="Iida Y."/>
            <person name="Hattori M."/>
            <person name="Ohkuma M."/>
        </authorList>
    </citation>
    <scope>NUCLEOTIDE SEQUENCE [LARGE SCALE GENOMIC DNA]</scope>
    <source>
        <strain evidence="1 2">JCM 16418</strain>
    </source>
</reference>
<organism evidence="1 2">
    <name type="scientific">Paenibacillus pini JCM 16418</name>
    <dbReference type="NCBI Taxonomy" id="1236976"/>
    <lineage>
        <taxon>Bacteria</taxon>
        <taxon>Bacillati</taxon>
        <taxon>Bacillota</taxon>
        <taxon>Bacilli</taxon>
        <taxon>Bacillales</taxon>
        <taxon>Paenibacillaceae</taxon>
        <taxon>Paenibacillus</taxon>
    </lineage>
</organism>
<sequence>MVILSNFLAFEKSVSIYDQPTNTSKDVHDPHEFNLAETNEILAYEVSNKITLDIALNTLHQLFNRTH</sequence>
<protein>
    <submittedName>
        <fullName evidence="1">Uncharacterized protein</fullName>
    </submittedName>
</protein>
<comment type="caution">
    <text evidence="1">The sequence shown here is derived from an EMBL/GenBank/DDBJ whole genome shotgun (WGS) entry which is preliminary data.</text>
</comment>
<evidence type="ECO:0000313" key="1">
    <source>
        <dbReference type="EMBL" id="GAF06176.1"/>
    </source>
</evidence>
<dbReference type="Proteomes" id="UP000019364">
    <property type="component" value="Unassembled WGS sequence"/>
</dbReference>
<evidence type="ECO:0000313" key="2">
    <source>
        <dbReference type="Proteomes" id="UP000019364"/>
    </source>
</evidence>
<dbReference type="AlphaFoldDB" id="W7YNG7"/>
<name>W7YNG7_9BACL</name>
<gene>
    <name evidence="1" type="ORF">JCM16418_123</name>
</gene>